<evidence type="ECO:0000313" key="1">
    <source>
        <dbReference type="EMBL" id="GHO87384.1"/>
    </source>
</evidence>
<gene>
    <name evidence="1" type="ORF">KSZ_53900</name>
</gene>
<comment type="caution">
    <text evidence="1">The sequence shown here is derived from an EMBL/GenBank/DDBJ whole genome shotgun (WGS) entry which is preliminary data.</text>
</comment>
<accession>A0ABQ3VNZ6</accession>
<reference evidence="1 2" key="1">
    <citation type="journal article" date="2021" name="Int. J. Syst. Evol. Microbiol.">
        <title>Reticulibacter mediterranei gen. nov., sp. nov., within the new family Reticulibacteraceae fam. nov., and Ktedonospora formicarum gen. nov., sp. nov., Ktedonobacter robiniae sp. nov., Dictyobacter formicarum sp. nov. and Dictyobacter arantiisoli sp. nov., belonging to the class Ktedonobacteria.</title>
        <authorList>
            <person name="Yabe S."/>
            <person name="Zheng Y."/>
            <person name="Wang C.M."/>
            <person name="Sakai Y."/>
            <person name="Abe K."/>
            <person name="Yokota A."/>
            <person name="Donadio S."/>
            <person name="Cavaletti L."/>
            <person name="Monciardini P."/>
        </authorList>
    </citation>
    <scope>NUCLEOTIDE SEQUENCE [LARGE SCALE GENOMIC DNA]</scope>
    <source>
        <strain evidence="1 2">SOSP1-9</strain>
    </source>
</reference>
<name>A0ABQ3VNZ6_9CHLR</name>
<organism evidence="1 2">
    <name type="scientific">Dictyobacter formicarum</name>
    <dbReference type="NCBI Taxonomy" id="2778368"/>
    <lineage>
        <taxon>Bacteria</taxon>
        <taxon>Bacillati</taxon>
        <taxon>Chloroflexota</taxon>
        <taxon>Ktedonobacteria</taxon>
        <taxon>Ktedonobacterales</taxon>
        <taxon>Dictyobacteraceae</taxon>
        <taxon>Dictyobacter</taxon>
    </lineage>
</organism>
<keyword evidence="2" id="KW-1185">Reference proteome</keyword>
<proteinExistence type="predicted"/>
<sequence>MGGNVPQYENVPIGGGIQLRLADRFPLKEAMADLLVFPED</sequence>
<dbReference type="EMBL" id="BNJJ01000017">
    <property type="protein sequence ID" value="GHO87384.1"/>
    <property type="molecule type" value="Genomic_DNA"/>
</dbReference>
<evidence type="ECO:0000313" key="2">
    <source>
        <dbReference type="Proteomes" id="UP000635565"/>
    </source>
</evidence>
<dbReference type="Proteomes" id="UP000635565">
    <property type="component" value="Unassembled WGS sequence"/>
</dbReference>
<protein>
    <submittedName>
        <fullName evidence="1">Uncharacterized protein</fullName>
    </submittedName>
</protein>